<dbReference type="EMBL" id="JAGMUV010000025">
    <property type="protein sequence ID" value="KAH7120545.1"/>
    <property type="molecule type" value="Genomic_DNA"/>
</dbReference>
<reference evidence="1" key="1">
    <citation type="journal article" date="2021" name="Nat. Commun.">
        <title>Genetic determinants of endophytism in the Arabidopsis root mycobiome.</title>
        <authorList>
            <person name="Mesny F."/>
            <person name="Miyauchi S."/>
            <person name="Thiergart T."/>
            <person name="Pickel B."/>
            <person name="Atanasova L."/>
            <person name="Karlsson M."/>
            <person name="Huettel B."/>
            <person name="Barry K.W."/>
            <person name="Haridas S."/>
            <person name="Chen C."/>
            <person name="Bauer D."/>
            <person name="Andreopoulos W."/>
            <person name="Pangilinan J."/>
            <person name="LaButti K."/>
            <person name="Riley R."/>
            <person name="Lipzen A."/>
            <person name="Clum A."/>
            <person name="Drula E."/>
            <person name="Henrissat B."/>
            <person name="Kohler A."/>
            <person name="Grigoriev I.V."/>
            <person name="Martin F.M."/>
            <person name="Hacquard S."/>
        </authorList>
    </citation>
    <scope>NUCLEOTIDE SEQUENCE</scope>
    <source>
        <strain evidence="1">MPI-CAGE-AT-0147</strain>
    </source>
</reference>
<dbReference type="Proteomes" id="UP000738349">
    <property type="component" value="Unassembled WGS sequence"/>
</dbReference>
<dbReference type="AlphaFoldDB" id="A0A9P9III0"/>
<protein>
    <submittedName>
        <fullName evidence="1">Uncharacterized protein</fullName>
    </submittedName>
</protein>
<dbReference type="InterPro" id="IPR027417">
    <property type="entry name" value="P-loop_NTPase"/>
</dbReference>
<sequence length="146" mass="16649">MDWRWCRLAFGQMLEEYDPTDDGKYQKLVYVEDCADTLNFSMMSTGEASTHWAWHQDLVKGGDTFFLVYTVTNRASLEALHEIHSQSFGPDKELAFRVGFSYENGPAAGGLGRARARRRGFQPQHWREISHCLSFERSGTGGRVCC</sequence>
<evidence type="ECO:0000313" key="2">
    <source>
        <dbReference type="Proteomes" id="UP000738349"/>
    </source>
</evidence>
<dbReference type="OrthoDB" id="265044at2759"/>
<gene>
    <name evidence="1" type="ORF">EDB81DRAFT_766600</name>
</gene>
<name>A0A9P9III0_9HYPO</name>
<comment type="caution">
    <text evidence="1">The sequence shown here is derived from an EMBL/GenBank/DDBJ whole genome shotgun (WGS) entry which is preliminary data.</text>
</comment>
<organism evidence="1 2">
    <name type="scientific">Dactylonectria macrodidyma</name>
    <dbReference type="NCBI Taxonomy" id="307937"/>
    <lineage>
        <taxon>Eukaryota</taxon>
        <taxon>Fungi</taxon>
        <taxon>Dikarya</taxon>
        <taxon>Ascomycota</taxon>
        <taxon>Pezizomycotina</taxon>
        <taxon>Sordariomycetes</taxon>
        <taxon>Hypocreomycetidae</taxon>
        <taxon>Hypocreales</taxon>
        <taxon>Nectriaceae</taxon>
        <taxon>Dactylonectria</taxon>
    </lineage>
</organism>
<proteinExistence type="predicted"/>
<keyword evidence="2" id="KW-1185">Reference proteome</keyword>
<evidence type="ECO:0000313" key="1">
    <source>
        <dbReference type="EMBL" id="KAH7120545.1"/>
    </source>
</evidence>
<dbReference type="Gene3D" id="3.40.50.300">
    <property type="entry name" value="P-loop containing nucleotide triphosphate hydrolases"/>
    <property type="match status" value="1"/>
</dbReference>
<accession>A0A9P9III0</accession>